<accession>A0A0G4EA71</accession>
<protein>
    <recommendedName>
        <fullName evidence="2">protein-tyrosine-phosphatase</fullName>
        <ecNumber evidence="2">3.1.3.48</ecNumber>
    </recommendedName>
</protein>
<evidence type="ECO:0000256" key="4">
    <source>
        <dbReference type="ARBA" id="ARBA00022912"/>
    </source>
</evidence>
<dbReference type="PROSITE" id="PS00383">
    <property type="entry name" value="TYR_PHOSPHATASE_1"/>
    <property type="match status" value="1"/>
</dbReference>
<dbReference type="InterPro" id="IPR016130">
    <property type="entry name" value="Tyr_Pase_AS"/>
</dbReference>
<dbReference type="CDD" id="cd14498">
    <property type="entry name" value="DSP"/>
    <property type="match status" value="1"/>
</dbReference>
<dbReference type="Pfam" id="PF00782">
    <property type="entry name" value="DSPc"/>
    <property type="match status" value="1"/>
</dbReference>
<dbReference type="PROSITE" id="PS50054">
    <property type="entry name" value="TYR_PHOSPHATASE_DUAL"/>
    <property type="match status" value="1"/>
</dbReference>
<dbReference type="AlphaFoldDB" id="A0A0G4EA71"/>
<keyword evidence="8" id="KW-1185">Reference proteome</keyword>
<comment type="similarity">
    <text evidence="1">Belongs to the protein-tyrosine phosphatase family. Non-receptor class dual specificity subfamily.</text>
</comment>
<dbReference type="InterPro" id="IPR000387">
    <property type="entry name" value="Tyr_Pase_dom"/>
</dbReference>
<dbReference type="Proteomes" id="UP000041254">
    <property type="component" value="Unassembled WGS sequence"/>
</dbReference>
<evidence type="ECO:0000313" key="7">
    <source>
        <dbReference type="EMBL" id="CEL92848.1"/>
    </source>
</evidence>
<dbReference type="OrthoDB" id="10252009at2759"/>
<gene>
    <name evidence="7" type="ORF">Vbra_20155</name>
</gene>
<dbReference type="GO" id="GO:0017017">
    <property type="term" value="F:MAP kinase tyrosine/serine/threonine phosphatase activity"/>
    <property type="evidence" value="ECO:0007669"/>
    <property type="project" value="TreeGrafter"/>
</dbReference>
<name>A0A0G4EA71_VITBC</name>
<dbReference type="Gene3D" id="3.90.190.10">
    <property type="entry name" value="Protein tyrosine phosphatase superfamily"/>
    <property type="match status" value="1"/>
</dbReference>
<dbReference type="PhylomeDB" id="A0A0G4EA71"/>
<dbReference type="InParanoid" id="A0A0G4EA71"/>
<feature type="domain" description="Tyrosine-protein phosphatase" evidence="5">
    <location>
        <begin position="1"/>
        <end position="142"/>
    </location>
</feature>
<dbReference type="GO" id="GO:0008330">
    <property type="term" value="F:protein tyrosine/threonine phosphatase activity"/>
    <property type="evidence" value="ECO:0007669"/>
    <property type="project" value="TreeGrafter"/>
</dbReference>
<dbReference type="InterPro" id="IPR020422">
    <property type="entry name" value="TYR_PHOSPHATASE_DUAL_dom"/>
</dbReference>
<evidence type="ECO:0000256" key="2">
    <source>
        <dbReference type="ARBA" id="ARBA00013064"/>
    </source>
</evidence>
<dbReference type="OMA" id="ILICAKG"/>
<evidence type="ECO:0000256" key="3">
    <source>
        <dbReference type="ARBA" id="ARBA00022801"/>
    </source>
</evidence>
<dbReference type="PANTHER" id="PTHR10159:SF519">
    <property type="entry name" value="DUAL SPECIFICITY PROTEIN PHOSPHATASE MPK3"/>
    <property type="match status" value="1"/>
</dbReference>
<dbReference type="InterPro" id="IPR029021">
    <property type="entry name" value="Prot-tyrosine_phosphatase-like"/>
</dbReference>
<evidence type="ECO:0000259" key="5">
    <source>
        <dbReference type="PROSITE" id="PS50054"/>
    </source>
</evidence>
<dbReference type="GO" id="GO:0005737">
    <property type="term" value="C:cytoplasm"/>
    <property type="evidence" value="ECO:0007669"/>
    <property type="project" value="TreeGrafter"/>
</dbReference>
<dbReference type="PROSITE" id="PS50056">
    <property type="entry name" value="TYR_PHOSPHATASE_2"/>
    <property type="match status" value="1"/>
</dbReference>
<dbReference type="VEuPathDB" id="CryptoDB:Vbra_20155"/>
<dbReference type="EC" id="3.1.3.48" evidence="2"/>
<dbReference type="EMBL" id="CDMY01000113">
    <property type="protein sequence ID" value="CEL92848.1"/>
    <property type="molecule type" value="Genomic_DNA"/>
</dbReference>
<dbReference type="InterPro" id="IPR000340">
    <property type="entry name" value="Dual-sp_phosphatase_cat-dom"/>
</dbReference>
<keyword evidence="4" id="KW-0904">Protein phosphatase</keyword>
<evidence type="ECO:0000313" key="8">
    <source>
        <dbReference type="Proteomes" id="UP000041254"/>
    </source>
</evidence>
<dbReference type="PANTHER" id="PTHR10159">
    <property type="entry name" value="DUAL SPECIFICITY PROTEIN PHOSPHATASE"/>
    <property type="match status" value="1"/>
</dbReference>
<dbReference type="STRING" id="1169540.A0A0G4EA71"/>
<evidence type="ECO:0000259" key="6">
    <source>
        <dbReference type="PROSITE" id="PS50056"/>
    </source>
</evidence>
<dbReference type="GO" id="GO:0033550">
    <property type="term" value="F:MAP kinase tyrosine phosphatase activity"/>
    <property type="evidence" value="ECO:0007669"/>
    <property type="project" value="TreeGrafter"/>
</dbReference>
<sequence>MNEVLPSVWLGSMHAAVDETFLAGVGITHILTAGSGLSITAPSFIKHHMTLELADTVWDSVLPHVEEGVAFMDGAVKEGGKVLVHCAAGMSRSPSICIAYAMKALGMTYFQAFKTVKKVRPMTSPNTAFRAQLLLYQKHNFDVKSASNEWGRCLDSFGIRLYRDPSDGSPTSTAATQRHMEVFYRFDDVSPHSHAEGHIHEDLEKALGLEGSTAMPLEGG</sequence>
<dbReference type="SMART" id="SM00195">
    <property type="entry name" value="DSPc"/>
    <property type="match status" value="1"/>
</dbReference>
<dbReference type="SUPFAM" id="SSF52799">
    <property type="entry name" value="(Phosphotyrosine protein) phosphatases II"/>
    <property type="match status" value="1"/>
</dbReference>
<keyword evidence="3" id="KW-0378">Hydrolase</keyword>
<dbReference type="GO" id="GO:0043409">
    <property type="term" value="P:negative regulation of MAPK cascade"/>
    <property type="evidence" value="ECO:0007669"/>
    <property type="project" value="TreeGrafter"/>
</dbReference>
<evidence type="ECO:0000256" key="1">
    <source>
        <dbReference type="ARBA" id="ARBA00008601"/>
    </source>
</evidence>
<feature type="domain" description="Tyrosine specific protein phosphatases" evidence="6">
    <location>
        <begin position="59"/>
        <end position="121"/>
    </location>
</feature>
<proteinExistence type="inferred from homology"/>
<reference evidence="7 8" key="1">
    <citation type="submission" date="2014-11" db="EMBL/GenBank/DDBJ databases">
        <authorList>
            <person name="Zhu J."/>
            <person name="Qi W."/>
            <person name="Song R."/>
        </authorList>
    </citation>
    <scope>NUCLEOTIDE SEQUENCE [LARGE SCALE GENOMIC DNA]</scope>
</reference>
<organism evidence="7 8">
    <name type="scientific">Vitrella brassicaformis (strain CCMP3155)</name>
    <dbReference type="NCBI Taxonomy" id="1169540"/>
    <lineage>
        <taxon>Eukaryota</taxon>
        <taxon>Sar</taxon>
        <taxon>Alveolata</taxon>
        <taxon>Colpodellida</taxon>
        <taxon>Vitrellaceae</taxon>
        <taxon>Vitrella</taxon>
    </lineage>
</organism>